<feature type="transmembrane region" description="Helical" evidence="1">
    <location>
        <begin position="12"/>
        <end position="33"/>
    </location>
</feature>
<gene>
    <name evidence="2" type="ORF">METZ01_LOCUS21286</name>
</gene>
<reference evidence="2" key="1">
    <citation type="submission" date="2018-05" db="EMBL/GenBank/DDBJ databases">
        <authorList>
            <person name="Lanie J.A."/>
            <person name="Ng W.-L."/>
            <person name="Kazmierczak K.M."/>
            <person name="Andrzejewski T.M."/>
            <person name="Davidsen T.M."/>
            <person name="Wayne K.J."/>
            <person name="Tettelin H."/>
            <person name="Glass J.I."/>
            <person name="Rusch D."/>
            <person name="Podicherti R."/>
            <person name="Tsui H.-C.T."/>
            <person name="Winkler M.E."/>
        </authorList>
    </citation>
    <scope>NUCLEOTIDE SEQUENCE</scope>
</reference>
<accession>A0A381PN41</accession>
<dbReference type="AlphaFoldDB" id="A0A381PN41"/>
<sequence>VDNEGLRLGMFLGGLLMAAVPIAFGIAAIMFLFKKYREER</sequence>
<protein>
    <submittedName>
        <fullName evidence="2">Uncharacterized protein</fullName>
    </submittedName>
</protein>
<name>A0A381PN41_9ZZZZ</name>
<evidence type="ECO:0000256" key="1">
    <source>
        <dbReference type="SAM" id="Phobius"/>
    </source>
</evidence>
<keyword evidence="1" id="KW-0812">Transmembrane</keyword>
<organism evidence="2">
    <name type="scientific">marine metagenome</name>
    <dbReference type="NCBI Taxonomy" id="408172"/>
    <lineage>
        <taxon>unclassified sequences</taxon>
        <taxon>metagenomes</taxon>
        <taxon>ecological metagenomes</taxon>
    </lineage>
</organism>
<keyword evidence="1" id="KW-1133">Transmembrane helix</keyword>
<feature type="non-terminal residue" evidence="2">
    <location>
        <position position="1"/>
    </location>
</feature>
<keyword evidence="1" id="KW-0472">Membrane</keyword>
<proteinExistence type="predicted"/>
<dbReference type="EMBL" id="UINC01001038">
    <property type="protein sequence ID" value="SUZ68432.1"/>
    <property type="molecule type" value="Genomic_DNA"/>
</dbReference>
<evidence type="ECO:0000313" key="2">
    <source>
        <dbReference type="EMBL" id="SUZ68432.1"/>
    </source>
</evidence>